<dbReference type="PRINTS" id="PR00080">
    <property type="entry name" value="SDRFAMILY"/>
</dbReference>
<dbReference type="GO" id="GO:0016491">
    <property type="term" value="F:oxidoreductase activity"/>
    <property type="evidence" value="ECO:0007669"/>
    <property type="project" value="UniProtKB-KW"/>
</dbReference>
<dbReference type="NCBIfam" id="NF005559">
    <property type="entry name" value="PRK07231.1"/>
    <property type="match status" value="1"/>
</dbReference>
<keyword evidence="2 3" id="KW-0560">Oxidoreductase</keyword>
<dbReference type="PANTHER" id="PTHR42760:SF133">
    <property type="entry name" value="3-OXOACYL-[ACYL-CARRIER-PROTEIN] REDUCTASE"/>
    <property type="match status" value="1"/>
</dbReference>
<sequence length="267" mass="27332">MTAHPTIEQLVGLEGRTAVVTGAAMGIGLAVATRLAEAGAGVVLADVEAEAVAGAAKELTDAGLRVAEFCGDVSDPGAAQEMVATAVRTFGGLDVLVNNAGIYPNLSMLEITPDQFDRVLAVNLRGVHLATQAAARQMITQGRGGRIVNVTSIDALHPSSIGLAAYDASKHGVWGYTKNTALELAPHRIWVNALAPGGVATPGVQQSTAAMGAVDLEQLMAAFTARIPMGRLGEPDDIARAALFLASDLSSYVTGAQLVVDGGVLLR</sequence>
<organism evidence="3 4">
    <name type="scientific">Spongisporangium articulatum</name>
    <dbReference type="NCBI Taxonomy" id="3362603"/>
    <lineage>
        <taxon>Bacteria</taxon>
        <taxon>Bacillati</taxon>
        <taxon>Actinomycetota</taxon>
        <taxon>Actinomycetes</taxon>
        <taxon>Kineosporiales</taxon>
        <taxon>Kineosporiaceae</taxon>
        <taxon>Spongisporangium</taxon>
    </lineage>
</organism>
<dbReference type="EMBL" id="JBITLV010000003">
    <property type="protein sequence ID" value="MFI7587383.1"/>
    <property type="molecule type" value="Genomic_DNA"/>
</dbReference>
<protein>
    <submittedName>
        <fullName evidence="3">SDR family NAD(P)-dependent oxidoreductase</fullName>
        <ecNumber evidence="3">1.1.1.-</ecNumber>
    </submittedName>
</protein>
<evidence type="ECO:0000256" key="1">
    <source>
        <dbReference type="ARBA" id="ARBA00006484"/>
    </source>
</evidence>
<keyword evidence="4" id="KW-1185">Reference proteome</keyword>
<reference evidence="3 4" key="1">
    <citation type="submission" date="2024-10" db="EMBL/GenBank/DDBJ databases">
        <title>The Natural Products Discovery Center: Release of the First 8490 Sequenced Strains for Exploring Actinobacteria Biosynthetic Diversity.</title>
        <authorList>
            <person name="Kalkreuter E."/>
            <person name="Kautsar S.A."/>
            <person name="Yang D."/>
            <person name="Bader C.D."/>
            <person name="Teijaro C.N."/>
            <person name="Fluegel L."/>
            <person name="Davis C.M."/>
            <person name="Simpson J.R."/>
            <person name="Lauterbach L."/>
            <person name="Steele A.D."/>
            <person name="Gui C."/>
            <person name="Meng S."/>
            <person name="Li G."/>
            <person name="Viehrig K."/>
            <person name="Ye F."/>
            <person name="Su P."/>
            <person name="Kiefer A.F."/>
            <person name="Nichols A."/>
            <person name="Cepeda A.J."/>
            <person name="Yan W."/>
            <person name="Fan B."/>
            <person name="Jiang Y."/>
            <person name="Adhikari A."/>
            <person name="Zheng C.-J."/>
            <person name="Schuster L."/>
            <person name="Cowan T.M."/>
            <person name="Smanski M.J."/>
            <person name="Chevrette M.G."/>
            <person name="De Carvalho L.P.S."/>
            <person name="Shen B."/>
        </authorList>
    </citation>
    <scope>NUCLEOTIDE SEQUENCE [LARGE SCALE GENOMIC DNA]</scope>
    <source>
        <strain evidence="3 4">NPDC049639</strain>
    </source>
</reference>
<dbReference type="PANTHER" id="PTHR42760">
    <property type="entry name" value="SHORT-CHAIN DEHYDROGENASES/REDUCTASES FAMILY MEMBER"/>
    <property type="match status" value="1"/>
</dbReference>
<evidence type="ECO:0000256" key="2">
    <source>
        <dbReference type="ARBA" id="ARBA00023002"/>
    </source>
</evidence>
<proteinExistence type="inferred from homology"/>
<dbReference type="InterPro" id="IPR036291">
    <property type="entry name" value="NAD(P)-bd_dom_sf"/>
</dbReference>
<comment type="similarity">
    <text evidence="1">Belongs to the short-chain dehydrogenases/reductases (SDR) family.</text>
</comment>
<dbReference type="InterPro" id="IPR002347">
    <property type="entry name" value="SDR_fam"/>
</dbReference>
<name>A0ABW8ALX6_9ACTN</name>
<dbReference type="Gene3D" id="3.40.50.720">
    <property type="entry name" value="NAD(P)-binding Rossmann-like Domain"/>
    <property type="match status" value="1"/>
</dbReference>
<dbReference type="Proteomes" id="UP001612915">
    <property type="component" value="Unassembled WGS sequence"/>
</dbReference>
<evidence type="ECO:0000313" key="3">
    <source>
        <dbReference type="EMBL" id="MFI7587383.1"/>
    </source>
</evidence>
<evidence type="ECO:0000313" key="4">
    <source>
        <dbReference type="Proteomes" id="UP001612915"/>
    </source>
</evidence>
<accession>A0ABW8ALX6</accession>
<dbReference type="RefSeq" id="WP_398278972.1">
    <property type="nucleotide sequence ID" value="NZ_JBITLV010000003.1"/>
</dbReference>
<dbReference type="SUPFAM" id="SSF51735">
    <property type="entry name" value="NAD(P)-binding Rossmann-fold domains"/>
    <property type="match status" value="1"/>
</dbReference>
<dbReference type="PRINTS" id="PR00081">
    <property type="entry name" value="GDHRDH"/>
</dbReference>
<comment type="caution">
    <text evidence="3">The sequence shown here is derived from an EMBL/GenBank/DDBJ whole genome shotgun (WGS) entry which is preliminary data.</text>
</comment>
<gene>
    <name evidence="3" type="ORF">ACIB24_09945</name>
</gene>
<dbReference type="EC" id="1.1.1.-" evidence="3"/>
<dbReference type="Pfam" id="PF13561">
    <property type="entry name" value="adh_short_C2"/>
    <property type="match status" value="1"/>
</dbReference>